<dbReference type="AlphaFoldDB" id="F3L2B0"/>
<name>F3L2B0_9GAMM</name>
<sequence>MPIGVIASIPVQEGKNDEFEAVFNELAAQVLANEPGCRFYALNRSKTNPQLYKVLESYDDQAALTAHGQTEYFRAANGKLAAMVSGAPEIEYLDGVELS</sequence>
<protein>
    <submittedName>
        <fullName evidence="1">Uncharacterized protein</fullName>
    </submittedName>
</protein>
<dbReference type="PANTHER" id="PTHR33336:SF15">
    <property type="entry name" value="ABM DOMAIN-CONTAINING PROTEIN"/>
    <property type="match status" value="1"/>
</dbReference>
<dbReference type="Proteomes" id="UP000005615">
    <property type="component" value="Unassembled WGS sequence"/>
</dbReference>
<dbReference type="InterPro" id="IPR050744">
    <property type="entry name" value="AI-2_Isomerase_LsrG"/>
</dbReference>
<dbReference type="STRING" id="2518989.IMCC3088_1677"/>
<reference evidence="1 2" key="1">
    <citation type="journal article" date="2011" name="J. Bacteriol.">
        <title>Genome sequence of strain IMCC3088, a proteorhodopsin-containing marine bacterium belonging to the OM60/NOR5 clade.</title>
        <authorList>
            <person name="Jang Y."/>
            <person name="Oh H.M."/>
            <person name="Kang I."/>
            <person name="Lee K."/>
            <person name="Yang S.J."/>
            <person name="Cho J.C."/>
        </authorList>
    </citation>
    <scope>NUCLEOTIDE SEQUENCE [LARGE SCALE GENOMIC DNA]</scope>
    <source>
        <strain evidence="1 2">IMCC3088</strain>
    </source>
</reference>
<dbReference type="SUPFAM" id="SSF54909">
    <property type="entry name" value="Dimeric alpha+beta barrel"/>
    <property type="match status" value="1"/>
</dbReference>
<comment type="caution">
    <text evidence="1">The sequence shown here is derived from an EMBL/GenBank/DDBJ whole genome shotgun (WGS) entry which is preliminary data.</text>
</comment>
<dbReference type="OrthoDB" id="287932at2"/>
<dbReference type="PANTHER" id="PTHR33336">
    <property type="entry name" value="QUINOL MONOOXYGENASE YGIN-RELATED"/>
    <property type="match status" value="1"/>
</dbReference>
<dbReference type="RefSeq" id="WP_009575908.1">
    <property type="nucleotide sequence ID" value="NZ_AEIG01000047.1"/>
</dbReference>
<evidence type="ECO:0000313" key="2">
    <source>
        <dbReference type="Proteomes" id="UP000005615"/>
    </source>
</evidence>
<dbReference type="Pfam" id="PF03992">
    <property type="entry name" value="ABM"/>
    <property type="match status" value="1"/>
</dbReference>
<dbReference type="Gene3D" id="3.30.70.100">
    <property type="match status" value="1"/>
</dbReference>
<dbReference type="EMBL" id="AEIG01000047">
    <property type="protein sequence ID" value="EGG29535.1"/>
    <property type="molecule type" value="Genomic_DNA"/>
</dbReference>
<organism evidence="1 2">
    <name type="scientific">Aequoribacter fuscus</name>
    <dbReference type="NCBI Taxonomy" id="2518989"/>
    <lineage>
        <taxon>Bacteria</taxon>
        <taxon>Pseudomonadati</taxon>
        <taxon>Pseudomonadota</taxon>
        <taxon>Gammaproteobacteria</taxon>
        <taxon>Cellvibrionales</taxon>
        <taxon>Halieaceae</taxon>
        <taxon>Aequoribacter</taxon>
    </lineage>
</organism>
<proteinExistence type="predicted"/>
<evidence type="ECO:0000313" key="1">
    <source>
        <dbReference type="EMBL" id="EGG29535.1"/>
    </source>
</evidence>
<dbReference type="InterPro" id="IPR011008">
    <property type="entry name" value="Dimeric_a/b-barrel"/>
</dbReference>
<gene>
    <name evidence="1" type="ORF">IMCC3088_1677</name>
</gene>
<accession>F3L2B0</accession>
<dbReference type="InterPro" id="IPR007138">
    <property type="entry name" value="ABM_dom"/>
</dbReference>
<dbReference type="eggNOG" id="COG1359">
    <property type="taxonomic scope" value="Bacteria"/>
</dbReference>
<keyword evidence="2" id="KW-1185">Reference proteome</keyword>
<dbReference type="GO" id="GO:0003824">
    <property type="term" value="F:catalytic activity"/>
    <property type="evidence" value="ECO:0007669"/>
    <property type="project" value="TreeGrafter"/>
</dbReference>
<dbReference type="PROSITE" id="PS51725">
    <property type="entry name" value="ABM"/>
    <property type="match status" value="1"/>
</dbReference>